<evidence type="ECO:0000313" key="12">
    <source>
        <dbReference type="EMBL" id="KWN21286.1"/>
    </source>
</evidence>
<feature type="binding site" evidence="8">
    <location>
        <position position="298"/>
    </location>
    <ligand>
        <name>FAD</name>
        <dbReference type="ChEBI" id="CHEBI:57692"/>
    </ligand>
</feature>
<dbReference type="InterPro" id="IPR036155">
    <property type="entry name" value="Crypto/Photolyase_N_sf"/>
</dbReference>
<organism evidence="12 13">
    <name type="scientific">Burkholderia territorii</name>
    <dbReference type="NCBI Taxonomy" id="1503055"/>
    <lineage>
        <taxon>Bacteria</taxon>
        <taxon>Pseudomonadati</taxon>
        <taxon>Pseudomonadota</taxon>
        <taxon>Betaproteobacteria</taxon>
        <taxon>Burkholderiales</taxon>
        <taxon>Burkholderiaceae</taxon>
        <taxon>Burkholderia</taxon>
        <taxon>Burkholderia cepacia complex</taxon>
    </lineage>
</organism>
<evidence type="ECO:0000256" key="7">
    <source>
        <dbReference type="ARBA" id="ARBA00033999"/>
    </source>
</evidence>
<feature type="site" description="Electron transfer via tryptophanyl radical" evidence="9">
    <location>
        <position position="385"/>
    </location>
</feature>
<dbReference type="GO" id="GO:0009416">
    <property type="term" value="P:response to light stimulus"/>
    <property type="evidence" value="ECO:0007669"/>
    <property type="project" value="TreeGrafter"/>
</dbReference>
<keyword evidence="12" id="KW-0456">Lyase</keyword>
<dbReference type="EC" id="4.1.99.3" evidence="2"/>
<dbReference type="Gene3D" id="3.40.50.620">
    <property type="entry name" value="HUPs"/>
    <property type="match status" value="1"/>
</dbReference>
<feature type="binding site" evidence="8">
    <location>
        <position position="239"/>
    </location>
    <ligand>
        <name>FAD</name>
        <dbReference type="ChEBI" id="CHEBI:57692"/>
    </ligand>
</feature>
<dbReference type="GO" id="GO:0003677">
    <property type="term" value="F:DNA binding"/>
    <property type="evidence" value="ECO:0007669"/>
    <property type="project" value="TreeGrafter"/>
</dbReference>
<dbReference type="EMBL" id="LPLZ01000022">
    <property type="protein sequence ID" value="KWN21286.1"/>
    <property type="molecule type" value="Genomic_DNA"/>
</dbReference>
<dbReference type="AlphaFoldDB" id="A0A119VNH9"/>
<proteinExistence type="inferred from homology"/>
<dbReference type="SUPFAM" id="SSF48173">
    <property type="entry name" value="Cryptochrome/photolyase FAD-binding domain"/>
    <property type="match status" value="1"/>
</dbReference>
<name>A0A119VNH9_9BURK</name>
<dbReference type="InterPro" id="IPR036134">
    <property type="entry name" value="Crypto/Photolyase_FAD-like_sf"/>
</dbReference>
<feature type="binding site" evidence="8">
    <location>
        <begin position="251"/>
        <end position="255"/>
    </location>
    <ligand>
        <name>FAD</name>
        <dbReference type="ChEBI" id="CHEBI:57692"/>
    </ligand>
</feature>
<dbReference type="InterPro" id="IPR006050">
    <property type="entry name" value="DNA_photolyase_N"/>
</dbReference>
<dbReference type="Gene3D" id="1.25.40.80">
    <property type="match status" value="1"/>
</dbReference>
<dbReference type="PROSITE" id="PS51645">
    <property type="entry name" value="PHR_CRY_ALPHA_BETA"/>
    <property type="match status" value="1"/>
</dbReference>
<dbReference type="Pfam" id="PF00875">
    <property type="entry name" value="DNA_photolyase"/>
    <property type="match status" value="1"/>
</dbReference>
<comment type="catalytic activity">
    <reaction evidence="7">
        <text>cyclobutadipyrimidine (in DNA) = 2 pyrimidine residues (in DNA).</text>
        <dbReference type="EC" id="4.1.99.3"/>
    </reaction>
</comment>
<feature type="site" description="Electron transfer via tryptophanyl radical" evidence="9">
    <location>
        <position position="408"/>
    </location>
</feature>
<dbReference type="InterPro" id="IPR014729">
    <property type="entry name" value="Rossmann-like_a/b/a_fold"/>
</dbReference>
<evidence type="ECO:0000256" key="3">
    <source>
        <dbReference type="ARBA" id="ARBA00014046"/>
    </source>
</evidence>
<dbReference type="Pfam" id="PF03441">
    <property type="entry name" value="FAD_binding_7"/>
    <property type="match status" value="1"/>
</dbReference>
<feature type="domain" description="Photolyase/cryptochrome alpha/beta" evidence="11">
    <location>
        <begin position="11"/>
        <end position="140"/>
    </location>
</feature>
<feature type="binding site" evidence="8">
    <location>
        <begin position="398"/>
        <end position="400"/>
    </location>
    <ligand>
        <name>FAD</name>
        <dbReference type="ChEBI" id="CHEBI:57692"/>
    </ligand>
</feature>
<keyword evidence="6 10" id="KW-0157">Chromophore</keyword>
<comment type="caution">
    <text evidence="12">The sequence shown here is derived from an EMBL/GenBank/DDBJ whole genome shotgun (WGS) entry which is preliminary data.</text>
</comment>
<reference evidence="12 13" key="1">
    <citation type="submission" date="2015-11" db="EMBL/GenBank/DDBJ databases">
        <title>Expanding the genomic diversity of Burkholderia species for the development of highly accurate diagnostics.</title>
        <authorList>
            <person name="Sahl J."/>
            <person name="Keim P."/>
            <person name="Wagner D."/>
        </authorList>
    </citation>
    <scope>NUCLEOTIDE SEQUENCE [LARGE SCALE GENOMIC DNA]</scope>
    <source>
        <strain evidence="12 13">MSMB793WGS</strain>
    </source>
</reference>
<evidence type="ECO:0000256" key="4">
    <source>
        <dbReference type="ARBA" id="ARBA00022630"/>
    </source>
</evidence>
<dbReference type="PRINTS" id="PR00147">
    <property type="entry name" value="DNAPHOTLYASE"/>
</dbReference>
<dbReference type="FunFam" id="1.10.579.10:FF:000003">
    <property type="entry name" value="Deoxyribodipyrimidine photo-lyase"/>
    <property type="match status" value="1"/>
</dbReference>
<dbReference type="PROSITE" id="PS00394">
    <property type="entry name" value="DNA_PHOTOLYASES_1_1"/>
    <property type="match status" value="1"/>
</dbReference>
<evidence type="ECO:0000256" key="5">
    <source>
        <dbReference type="ARBA" id="ARBA00022827"/>
    </source>
</evidence>
<evidence type="ECO:0000259" key="11">
    <source>
        <dbReference type="PROSITE" id="PS51645"/>
    </source>
</evidence>
<dbReference type="InterPro" id="IPR018394">
    <property type="entry name" value="DNA_photolyase_1_CS_C"/>
</dbReference>
<dbReference type="GO" id="GO:0003904">
    <property type="term" value="F:deoxyribodipyrimidine photo-lyase activity"/>
    <property type="evidence" value="ECO:0007669"/>
    <property type="project" value="UniProtKB-EC"/>
</dbReference>
<dbReference type="Gene3D" id="1.10.579.10">
    <property type="entry name" value="DNA Cyclobutane Dipyrimidine Photolyase, subunit A, domain 3"/>
    <property type="match status" value="1"/>
</dbReference>
<evidence type="ECO:0000256" key="6">
    <source>
        <dbReference type="ARBA" id="ARBA00022991"/>
    </source>
</evidence>
<comment type="cofactor">
    <cofactor evidence="8">
        <name>FAD</name>
        <dbReference type="ChEBI" id="CHEBI:57692"/>
    </cofactor>
    <text evidence="8">Binds 1 FAD per subunit.</text>
</comment>
<sequence>MTSTELPYQRRPVVVWFRDDQRLGDNPALTHAVDSGHPVVCVYLHDPAPKSGRPMGGAQRWWLHESLAKLDDALSALGGSLVVLRGDPQEAITSFAIAIQAAMVVWNRRYAKAHTDIDASIKKDLNGRGIDVSTFNGHLLREPWTVTNREGLPFQVFGAYWRAACRDDFCPPPPLAAPSSIRFFPVPERVTPHASSLRALALQPAAPDWAGGLRLTWRCGEEAARQRLDAFLDESLRDYAGMRDFPAAHATSRLSPYLRFGNISVRQVWYAALSAANAMRGTRAARSDASKGAALDKFLSEIGWREFSYHLLYHFPPLHQVNFRRQFDSMPWRDDAEALRKWQTGHTGYPLVDAGMRELWHTGWMHNRVRMVVASFLSKHLLIDWRVGETWFWDTLVDADEASNPASWQWVSGSGADAAPYFRIFNPVLQGQKFDPQGEYTRHWVPELSKMSAEKIHAPWTASPEQLHDAAVSLGRSYPFPIVDHPLARARALDAFQQLASDDNA</sequence>
<protein>
    <recommendedName>
        <fullName evidence="3">Deoxyribodipyrimidine photo-lyase</fullName>
        <ecNumber evidence="2">4.1.99.3</ecNumber>
    </recommendedName>
</protein>
<dbReference type="GO" id="GO:0071949">
    <property type="term" value="F:FAD binding"/>
    <property type="evidence" value="ECO:0007669"/>
    <property type="project" value="TreeGrafter"/>
</dbReference>
<evidence type="ECO:0000313" key="13">
    <source>
        <dbReference type="Proteomes" id="UP000068016"/>
    </source>
</evidence>
<dbReference type="GO" id="GO:0000719">
    <property type="term" value="P:photoreactive repair"/>
    <property type="evidence" value="ECO:0007669"/>
    <property type="project" value="UniProtKB-ARBA"/>
</dbReference>
<dbReference type="InterPro" id="IPR002081">
    <property type="entry name" value="Cryptochrome/DNA_photolyase_1"/>
</dbReference>
<comment type="similarity">
    <text evidence="10">Belongs to the DNA photolyase family.</text>
</comment>
<gene>
    <name evidence="12" type="ORF">WT83_07930</name>
</gene>
<dbReference type="SUPFAM" id="SSF52425">
    <property type="entry name" value="Cryptochrome/photolyase, N-terminal domain"/>
    <property type="match status" value="1"/>
</dbReference>
<comment type="cofactor">
    <cofactor evidence="1">
        <name>(6R)-5,10-methylene-5,6,7,8-tetrahydrofolate</name>
        <dbReference type="ChEBI" id="CHEBI:15636"/>
    </cofactor>
</comment>
<evidence type="ECO:0000256" key="10">
    <source>
        <dbReference type="RuleBase" id="RU004182"/>
    </source>
</evidence>
<accession>A0A119VNH9</accession>
<dbReference type="InterPro" id="IPR005101">
    <property type="entry name" value="Cryptochr/Photolyase_FAD-bd"/>
</dbReference>
<keyword evidence="4 8" id="KW-0285">Flavoprotein</keyword>
<feature type="site" description="Electron transfer via tryptophanyl radical" evidence="9">
    <location>
        <position position="332"/>
    </location>
</feature>
<evidence type="ECO:0000256" key="8">
    <source>
        <dbReference type="PIRSR" id="PIRSR602081-1"/>
    </source>
</evidence>
<dbReference type="Proteomes" id="UP000068016">
    <property type="component" value="Unassembled WGS sequence"/>
</dbReference>
<evidence type="ECO:0000256" key="9">
    <source>
        <dbReference type="PIRSR" id="PIRSR602081-2"/>
    </source>
</evidence>
<dbReference type="PANTHER" id="PTHR11455">
    <property type="entry name" value="CRYPTOCHROME"/>
    <property type="match status" value="1"/>
</dbReference>
<dbReference type="PROSITE" id="PS00691">
    <property type="entry name" value="DNA_PHOTOLYASES_1_2"/>
    <property type="match status" value="1"/>
</dbReference>
<dbReference type="RefSeq" id="WP_060346548.1">
    <property type="nucleotide sequence ID" value="NZ_LPLZ01000022.1"/>
</dbReference>
<dbReference type="PANTHER" id="PTHR11455:SF9">
    <property type="entry name" value="CRYPTOCHROME CIRCADIAN CLOCK 5 ISOFORM X1"/>
    <property type="match status" value="1"/>
</dbReference>
<keyword evidence="5 8" id="KW-0274">FAD</keyword>
<evidence type="ECO:0000256" key="2">
    <source>
        <dbReference type="ARBA" id="ARBA00013149"/>
    </source>
</evidence>
<evidence type="ECO:0000256" key="1">
    <source>
        <dbReference type="ARBA" id="ARBA00001932"/>
    </source>
</evidence>